<evidence type="ECO:0000313" key="1">
    <source>
        <dbReference type="EMBL" id="KAJ1081099.1"/>
    </source>
</evidence>
<comment type="caution">
    <text evidence="1">The sequence shown here is derived from an EMBL/GenBank/DDBJ whole genome shotgun (WGS) entry which is preliminary data.</text>
</comment>
<evidence type="ECO:0008006" key="3">
    <source>
        <dbReference type="Google" id="ProtNLM"/>
    </source>
</evidence>
<reference evidence="1" key="1">
    <citation type="journal article" date="2022" name="bioRxiv">
        <title>Sequencing and chromosome-scale assembly of the giantPleurodeles waltlgenome.</title>
        <authorList>
            <person name="Brown T."/>
            <person name="Elewa A."/>
            <person name="Iarovenko S."/>
            <person name="Subramanian E."/>
            <person name="Araus A.J."/>
            <person name="Petzold A."/>
            <person name="Susuki M."/>
            <person name="Suzuki K.-i.T."/>
            <person name="Hayashi T."/>
            <person name="Toyoda A."/>
            <person name="Oliveira C."/>
            <person name="Osipova E."/>
            <person name="Leigh N.D."/>
            <person name="Simon A."/>
            <person name="Yun M.H."/>
        </authorList>
    </citation>
    <scope>NUCLEOTIDE SEQUENCE</scope>
    <source>
        <strain evidence="1">20211129_DDA</strain>
        <tissue evidence="1">Liver</tissue>
    </source>
</reference>
<accession>A0AAV7KRN0</accession>
<sequence length="75" mass="8959">MIGVTGADSSESEREEQRFTLKRTNQVVRIEAWHLEHRFYWRLKAIDLCFVRDKFIATRPDHVSERVATNLTLRK</sequence>
<organism evidence="1 2">
    <name type="scientific">Pleurodeles waltl</name>
    <name type="common">Iberian ribbed newt</name>
    <dbReference type="NCBI Taxonomy" id="8319"/>
    <lineage>
        <taxon>Eukaryota</taxon>
        <taxon>Metazoa</taxon>
        <taxon>Chordata</taxon>
        <taxon>Craniata</taxon>
        <taxon>Vertebrata</taxon>
        <taxon>Euteleostomi</taxon>
        <taxon>Amphibia</taxon>
        <taxon>Batrachia</taxon>
        <taxon>Caudata</taxon>
        <taxon>Salamandroidea</taxon>
        <taxon>Salamandridae</taxon>
        <taxon>Pleurodelinae</taxon>
        <taxon>Pleurodeles</taxon>
    </lineage>
</organism>
<proteinExistence type="predicted"/>
<dbReference type="Proteomes" id="UP001066276">
    <property type="component" value="Chromosome 12"/>
</dbReference>
<name>A0AAV7KRN0_PLEWA</name>
<keyword evidence="2" id="KW-1185">Reference proteome</keyword>
<gene>
    <name evidence="1" type="ORF">NDU88_001283</name>
</gene>
<dbReference type="EMBL" id="JANPWB010000016">
    <property type="protein sequence ID" value="KAJ1081099.1"/>
    <property type="molecule type" value="Genomic_DNA"/>
</dbReference>
<dbReference type="AlphaFoldDB" id="A0AAV7KRN0"/>
<protein>
    <recommendedName>
        <fullName evidence="3">WYL domain-containing protein</fullName>
    </recommendedName>
</protein>
<evidence type="ECO:0000313" key="2">
    <source>
        <dbReference type="Proteomes" id="UP001066276"/>
    </source>
</evidence>